<dbReference type="AlphaFoldDB" id="A0A4Q4ZA14"/>
<dbReference type="EMBL" id="SDKM01000027">
    <property type="protein sequence ID" value="RYP84036.1"/>
    <property type="molecule type" value="Genomic_DNA"/>
</dbReference>
<dbReference type="RefSeq" id="WP_134719375.1">
    <property type="nucleotide sequence ID" value="NZ_SDKM01000027.1"/>
</dbReference>
<feature type="domain" description="FAD dependent oxidoreductase" evidence="2">
    <location>
        <begin position="11"/>
        <end position="355"/>
    </location>
</feature>
<comment type="caution">
    <text evidence="3">The sequence shown here is derived from an EMBL/GenBank/DDBJ whole genome shotgun (WGS) entry which is preliminary data.</text>
</comment>
<dbReference type="GO" id="GO:0016491">
    <property type="term" value="F:oxidoreductase activity"/>
    <property type="evidence" value="ECO:0007669"/>
    <property type="project" value="UniProtKB-KW"/>
</dbReference>
<dbReference type="OrthoDB" id="9806452at2"/>
<reference evidence="3 4" key="1">
    <citation type="submission" date="2019-01" db="EMBL/GenBank/DDBJ databases">
        <title>Nocardioides guangzhouensis sp. nov., an actinobacterium isolated from soil.</title>
        <authorList>
            <person name="Fu Y."/>
            <person name="Cai Y."/>
            <person name="Lin Z."/>
            <person name="Chen P."/>
        </authorList>
    </citation>
    <scope>NUCLEOTIDE SEQUENCE [LARGE SCALE GENOMIC DNA]</scope>
    <source>
        <strain evidence="3 4">130</strain>
    </source>
</reference>
<dbReference type="Gene3D" id="3.50.50.60">
    <property type="entry name" value="FAD/NAD(P)-binding domain"/>
    <property type="match status" value="1"/>
</dbReference>
<dbReference type="InterPro" id="IPR006076">
    <property type="entry name" value="FAD-dep_OxRdtase"/>
</dbReference>
<evidence type="ECO:0000313" key="4">
    <source>
        <dbReference type="Proteomes" id="UP000295198"/>
    </source>
</evidence>
<keyword evidence="4" id="KW-1185">Reference proteome</keyword>
<dbReference type="Gene3D" id="3.30.9.10">
    <property type="entry name" value="D-Amino Acid Oxidase, subunit A, domain 2"/>
    <property type="match status" value="1"/>
</dbReference>
<evidence type="ECO:0000256" key="1">
    <source>
        <dbReference type="ARBA" id="ARBA00023002"/>
    </source>
</evidence>
<organism evidence="3 4">
    <name type="scientific">Nocardioides guangzhouensis</name>
    <dbReference type="NCBI Taxonomy" id="2497878"/>
    <lineage>
        <taxon>Bacteria</taxon>
        <taxon>Bacillati</taxon>
        <taxon>Actinomycetota</taxon>
        <taxon>Actinomycetes</taxon>
        <taxon>Propionibacteriales</taxon>
        <taxon>Nocardioidaceae</taxon>
        <taxon>Nocardioides</taxon>
    </lineage>
</organism>
<dbReference type="SUPFAM" id="SSF54373">
    <property type="entry name" value="FAD-linked reductases, C-terminal domain"/>
    <property type="match status" value="1"/>
</dbReference>
<name>A0A4Q4ZA14_9ACTN</name>
<protein>
    <submittedName>
        <fullName evidence="3">FAD-binding oxidoreductase</fullName>
    </submittedName>
</protein>
<accession>A0A4Q4ZA14</accession>
<dbReference type="GO" id="GO:0005737">
    <property type="term" value="C:cytoplasm"/>
    <property type="evidence" value="ECO:0007669"/>
    <property type="project" value="TreeGrafter"/>
</dbReference>
<sequence length="385" mass="40375">MAVDLPATASVVVIGGGVIGLSAAYHLAAAGVRDVLLLERDTLGSGSTCKAAGGVRAQFSDATNIELGARSLHAYGRFAETFGQEIDLHRVGYLFLLDRPEDVEAFTANVALQNQLGVPTRMIEPAEAKRLSPLVDVGGVLAASWSPDAGHCTPESVVLGYAGAARRAGARVLTHCAVTGIEVEDGQVRAVLTDAGRVRTEVVVCAAGAWSAAVGRMAGVDLPVEPLRRQVLTTGPVPGVDRHTPFTIDFSTSLYFHSEGPGVLLGMSDPDERPGFELGRSDAWLPRLGAAIERRVPALAEAGIVSGWAGLYEMTPDHNALVGEHPGVSRFLYATGFSGHGFLMGPAMGEVVRDLYLGRPPVVDVRGLDAARFAGRGSRPELNIV</sequence>
<gene>
    <name evidence="3" type="ORF">EKO23_17305</name>
</gene>
<keyword evidence="1" id="KW-0560">Oxidoreductase</keyword>
<dbReference type="Pfam" id="PF01266">
    <property type="entry name" value="DAO"/>
    <property type="match status" value="1"/>
</dbReference>
<dbReference type="Proteomes" id="UP000295198">
    <property type="component" value="Unassembled WGS sequence"/>
</dbReference>
<evidence type="ECO:0000313" key="3">
    <source>
        <dbReference type="EMBL" id="RYP84036.1"/>
    </source>
</evidence>
<dbReference type="SUPFAM" id="SSF51905">
    <property type="entry name" value="FAD/NAD(P)-binding domain"/>
    <property type="match status" value="1"/>
</dbReference>
<dbReference type="InterPro" id="IPR036188">
    <property type="entry name" value="FAD/NAD-bd_sf"/>
</dbReference>
<proteinExistence type="predicted"/>
<evidence type="ECO:0000259" key="2">
    <source>
        <dbReference type="Pfam" id="PF01266"/>
    </source>
</evidence>
<dbReference type="PANTHER" id="PTHR13847">
    <property type="entry name" value="SARCOSINE DEHYDROGENASE-RELATED"/>
    <property type="match status" value="1"/>
</dbReference>
<dbReference type="PANTHER" id="PTHR13847:SF287">
    <property type="entry name" value="FAD-DEPENDENT OXIDOREDUCTASE DOMAIN-CONTAINING PROTEIN 1"/>
    <property type="match status" value="1"/>
</dbReference>